<feature type="region of interest" description="Disordered" evidence="11">
    <location>
        <begin position="491"/>
        <end position="549"/>
    </location>
</feature>
<evidence type="ECO:0000256" key="5">
    <source>
        <dbReference type="ARBA" id="ARBA00022827"/>
    </source>
</evidence>
<keyword evidence="7" id="KW-0805">Transcription regulation</keyword>
<dbReference type="PANTHER" id="PTHR47171">
    <property type="entry name" value="FARA-RELATED"/>
    <property type="match status" value="1"/>
</dbReference>
<dbReference type="STRING" id="1081109.A0A162IWH2"/>
<dbReference type="GO" id="GO:0006351">
    <property type="term" value="P:DNA-templated transcription"/>
    <property type="evidence" value="ECO:0007669"/>
    <property type="project" value="InterPro"/>
</dbReference>
<evidence type="ECO:0000259" key="12">
    <source>
        <dbReference type="PROSITE" id="PS50048"/>
    </source>
</evidence>
<dbReference type="Gene3D" id="1.10.540.10">
    <property type="entry name" value="Acyl-CoA dehydrogenase/oxidase, N-terminal domain"/>
    <property type="match status" value="1"/>
</dbReference>
<dbReference type="OrthoDB" id="5121955at2759"/>
<comment type="similarity">
    <text evidence="2">Belongs to the acyl-CoA dehydrogenase family.</text>
</comment>
<gene>
    <name evidence="13" type="ORF">AAL_01974</name>
</gene>
<dbReference type="CDD" id="cd00067">
    <property type="entry name" value="GAL4"/>
    <property type="match status" value="1"/>
</dbReference>
<dbReference type="GO" id="GO:0050660">
    <property type="term" value="F:flavin adenine dinucleotide binding"/>
    <property type="evidence" value="ECO:0007669"/>
    <property type="project" value="InterPro"/>
</dbReference>
<dbReference type="InterPro" id="IPR007219">
    <property type="entry name" value="XnlR_reg_dom"/>
</dbReference>
<dbReference type="Gene3D" id="1.20.140.10">
    <property type="entry name" value="Butyryl-CoA Dehydrogenase, subunit A, domain 3"/>
    <property type="match status" value="1"/>
</dbReference>
<evidence type="ECO:0000256" key="9">
    <source>
        <dbReference type="ARBA" id="ARBA00023163"/>
    </source>
</evidence>
<dbReference type="Pfam" id="PF02771">
    <property type="entry name" value="Acyl-CoA_dh_N"/>
    <property type="match status" value="1"/>
</dbReference>
<feature type="compositionally biased region" description="Low complexity" evidence="11">
    <location>
        <begin position="576"/>
        <end position="590"/>
    </location>
</feature>
<dbReference type="InterPro" id="IPR036250">
    <property type="entry name" value="AcylCo_DH-like_C"/>
</dbReference>
<evidence type="ECO:0000256" key="1">
    <source>
        <dbReference type="ARBA" id="ARBA00001974"/>
    </source>
</evidence>
<dbReference type="GO" id="GO:0000981">
    <property type="term" value="F:DNA-binding transcription factor activity, RNA polymerase II-specific"/>
    <property type="evidence" value="ECO:0007669"/>
    <property type="project" value="InterPro"/>
</dbReference>
<comment type="caution">
    <text evidence="13">The sequence shown here is derived from an EMBL/GenBank/DDBJ whole genome shotgun (WGS) entry which is preliminary data.</text>
</comment>
<dbReference type="InterPro" id="IPR052073">
    <property type="entry name" value="Amide_Lactam_Regulators"/>
</dbReference>
<dbReference type="InterPro" id="IPR009100">
    <property type="entry name" value="AcylCoA_DH/oxidase_NM_dom_sf"/>
</dbReference>
<evidence type="ECO:0000256" key="4">
    <source>
        <dbReference type="ARBA" id="ARBA00022723"/>
    </source>
</evidence>
<dbReference type="SUPFAM" id="SSF56645">
    <property type="entry name" value="Acyl-CoA dehydrogenase NM domain-like"/>
    <property type="match status" value="1"/>
</dbReference>
<feature type="region of interest" description="Disordered" evidence="11">
    <location>
        <begin position="574"/>
        <end position="620"/>
    </location>
</feature>
<dbReference type="InterPro" id="IPR013786">
    <property type="entry name" value="AcylCoA_DH/ox_N"/>
</dbReference>
<evidence type="ECO:0000256" key="3">
    <source>
        <dbReference type="ARBA" id="ARBA00022630"/>
    </source>
</evidence>
<dbReference type="CDD" id="cd12148">
    <property type="entry name" value="fungal_TF_MHR"/>
    <property type="match status" value="1"/>
</dbReference>
<proteinExistence type="inferred from homology"/>
<evidence type="ECO:0000256" key="10">
    <source>
        <dbReference type="ARBA" id="ARBA00023242"/>
    </source>
</evidence>
<dbReference type="SMART" id="SM00066">
    <property type="entry name" value="GAL4"/>
    <property type="match status" value="1"/>
</dbReference>
<dbReference type="GO" id="GO:0003677">
    <property type="term" value="F:DNA binding"/>
    <property type="evidence" value="ECO:0007669"/>
    <property type="project" value="UniProtKB-KW"/>
</dbReference>
<keyword evidence="10" id="KW-0539">Nucleus</keyword>
<evidence type="ECO:0000256" key="11">
    <source>
        <dbReference type="SAM" id="MobiDB-lite"/>
    </source>
</evidence>
<keyword evidence="8" id="KW-0238">DNA-binding</keyword>
<dbReference type="EMBL" id="AZGY01000003">
    <property type="protein sequence ID" value="KZZ99402.1"/>
    <property type="molecule type" value="Genomic_DNA"/>
</dbReference>
<feature type="compositionally biased region" description="Low complexity" evidence="11">
    <location>
        <begin position="538"/>
        <end position="549"/>
    </location>
</feature>
<dbReference type="PROSITE" id="PS50048">
    <property type="entry name" value="ZN2_CY6_FUNGAL_2"/>
    <property type="match status" value="1"/>
</dbReference>
<evidence type="ECO:0000256" key="8">
    <source>
        <dbReference type="ARBA" id="ARBA00023125"/>
    </source>
</evidence>
<organism evidence="13 14">
    <name type="scientific">Moelleriella libera RCEF 2490</name>
    <dbReference type="NCBI Taxonomy" id="1081109"/>
    <lineage>
        <taxon>Eukaryota</taxon>
        <taxon>Fungi</taxon>
        <taxon>Dikarya</taxon>
        <taxon>Ascomycota</taxon>
        <taxon>Pezizomycotina</taxon>
        <taxon>Sordariomycetes</taxon>
        <taxon>Hypocreomycetidae</taxon>
        <taxon>Hypocreales</taxon>
        <taxon>Clavicipitaceae</taxon>
        <taxon>Moelleriella</taxon>
    </lineage>
</organism>
<dbReference type="GO" id="GO:0008270">
    <property type="term" value="F:zinc ion binding"/>
    <property type="evidence" value="ECO:0007669"/>
    <property type="project" value="InterPro"/>
</dbReference>
<dbReference type="Proteomes" id="UP000078544">
    <property type="component" value="Unassembled WGS sequence"/>
</dbReference>
<feature type="region of interest" description="Disordered" evidence="11">
    <location>
        <begin position="1034"/>
        <end position="1085"/>
    </location>
</feature>
<dbReference type="CDD" id="cd00567">
    <property type="entry name" value="ACAD"/>
    <property type="match status" value="1"/>
</dbReference>
<evidence type="ECO:0000313" key="14">
    <source>
        <dbReference type="Proteomes" id="UP000078544"/>
    </source>
</evidence>
<keyword evidence="9" id="KW-0804">Transcription</keyword>
<feature type="region of interest" description="Disordered" evidence="11">
    <location>
        <begin position="22"/>
        <end position="44"/>
    </location>
</feature>
<feature type="domain" description="Zn(2)-C6 fungal-type" evidence="12">
    <location>
        <begin position="445"/>
        <end position="476"/>
    </location>
</feature>
<reference evidence="13 14" key="1">
    <citation type="journal article" date="2016" name="Genome Biol. Evol.">
        <title>Divergent and convergent evolution of fungal pathogenicity.</title>
        <authorList>
            <person name="Shang Y."/>
            <person name="Xiao G."/>
            <person name="Zheng P."/>
            <person name="Cen K."/>
            <person name="Zhan S."/>
            <person name="Wang C."/>
        </authorList>
    </citation>
    <scope>NUCLEOTIDE SEQUENCE [LARGE SCALE GENOMIC DNA]</scope>
    <source>
        <strain evidence="13 14">RCEF 2490</strain>
    </source>
</reference>
<keyword evidence="3" id="KW-0285">Flavoprotein</keyword>
<keyword evidence="14" id="KW-1185">Reference proteome</keyword>
<dbReference type="InterPro" id="IPR037069">
    <property type="entry name" value="AcylCoA_DH/ox_N_sf"/>
</dbReference>
<accession>A0A162IWH2</accession>
<evidence type="ECO:0000256" key="6">
    <source>
        <dbReference type="ARBA" id="ARBA00022833"/>
    </source>
</evidence>
<dbReference type="Pfam" id="PF00172">
    <property type="entry name" value="Zn_clus"/>
    <property type="match status" value="1"/>
</dbReference>
<dbReference type="PANTHER" id="PTHR47171:SF1">
    <property type="entry name" value="ZN(II)2CYS6 TRANSCRIPTION FACTOR (EUROFUNG)"/>
    <property type="match status" value="1"/>
</dbReference>
<dbReference type="InterPro" id="IPR009075">
    <property type="entry name" value="AcylCo_DH/oxidase_C"/>
</dbReference>
<sequence length="1132" mass="123129">MARLRIPRQVSLASACSSRARHGLCGKQGAPGTAGSGRRSLSGTATRRIMETTGFSETQLLVRESIQKVCAQFPSSYWQEHDQTEQDPRDFHAAVAQGGWLGIALPESLGGSGLGMAEATMMMQTIAESGAGMAGAQAIHANVYATQPLAAFGSKQQLEETIPNIISGRWRVCFGVTEPNAGLNTLGLTTMARKMGGSSRGGEKALGEGKDEGEGYSITGQKIWITCAQVASKMILLARTTPADEVAKSSEGLSLFCIDMGRRQGLKLRRIKKLGGRAVDANEVFFDNYAVPASALIGREGEGFGMGVAHPLADAYVKLEAAKLATYHAARLYDEHQNKSAAAVGVAANSAKYAAAEAAFTACERAVLAHGGMGYAAEYDVERWFRESLVPRIAPVSREMILNYISEKLTTTPWHTLSALPDMPSVASGSSSAAQKAKKTRAKHACRECNSRRVRCNVTEVQPCTNCVASGAKCEILPSRRGRSQRLEIAPAQTPARAQAQAQSVSSLSPAPTIESSSAGFAQRPSPVSQPEAGRRGSTTTAAATTAPESASSAAATLFFGESNFLTLVPGDEADSASQSAQNGSSSSSSGGRGVGIGTSSSDASSTQKPRLTFPIPGSPASQSLVQGAGISAGTMRYLRDEGALTLPDLQTCLPALQAYFTWFHPSFPILDRAEVTRRLAAMDISRFLLQAMLFIGATYCGDSTIVAMGFKDRSEAKRVLYTRARLLFHADWEKDEIILIQSIFLMSFWRGGPADVRDVRYWLGVVITLSESYGLHRSPRFISKSTHINRMRRRIWWSIYVRERQVAAALGLPSRIRDEDCDIEPLHDSDLESEALCASNPLFGSCQPEHITYTIKMVEIARLLGRVIDLHFAPGKRASSEDDVKDLDSALEAWKDSLPGTMKYATDEGSESVWTCLLHLAYNHLRILIHRNSFLRFGEGDKNNQVVTAAACRISRIAEDMYTHGTLRYGQMHLIRRGTGVSRRIAEHRAQMCLLCLKEIQKYWRINNNVLDLFLQYLDRSIAERLHASQTDGASEAQLVGMKRPDPFVGSRGDLPSPSRRDAMASPMAEEEEQQQHQQPQRSPDDLLQDQYFNLVNGHWEGDDALGDLGFFLQADNFAPAKGLDFFGRSL</sequence>
<keyword evidence="4" id="KW-0479">Metal-binding</keyword>
<keyword evidence="6" id="KW-0862">Zinc</keyword>
<dbReference type="FunFam" id="1.10.540.10:FF:000027">
    <property type="entry name" value="Putative acyl-CoA dehydrogenase"/>
    <property type="match status" value="1"/>
</dbReference>
<feature type="compositionally biased region" description="Low complexity" evidence="11">
    <location>
        <begin position="491"/>
        <end position="512"/>
    </location>
</feature>
<dbReference type="SMART" id="SM00906">
    <property type="entry name" value="Fungal_trans"/>
    <property type="match status" value="1"/>
</dbReference>
<dbReference type="SUPFAM" id="SSF47203">
    <property type="entry name" value="Acyl-CoA dehydrogenase C-terminal domain-like"/>
    <property type="match status" value="1"/>
</dbReference>
<dbReference type="SUPFAM" id="SSF57701">
    <property type="entry name" value="Zn2/Cys6 DNA-binding domain"/>
    <property type="match status" value="1"/>
</dbReference>
<evidence type="ECO:0000256" key="7">
    <source>
        <dbReference type="ARBA" id="ARBA00023015"/>
    </source>
</evidence>
<dbReference type="Pfam" id="PF00441">
    <property type="entry name" value="Acyl-CoA_dh_1"/>
    <property type="match status" value="1"/>
</dbReference>
<dbReference type="Gene3D" id="4.10.240.10">
    <property type="entry name" value="Zn(2)-C6 fungal-type DNA-binding domain"/>
    <property type="match status" value="1"/>
</dbReference>
<dbReference type="InterPro" id="IPR001138">
    <property type="entry name" value="Zn2Cys6_DnaBD"/>
</dbReference>
<name>A0A162IWH2_9HYPO</name>
<dbReference type="InterPro" id="IPR006091">
    <property type="entry name" value="Acyl-CoA_Oxase/DH_mid-dom"/>
</dbReference>
<comment type="cofactor">
    <cofactor evidence="1">
        <name>FAD</name>
        <dbReference type="ChEBI" id="CHEBI:57692"/>
    </cofactor>
</comment>
<dbReference type="InterPro" id="IPR046373">
    <property type="entry name" value="Acyl-CoA_Oxase/DH_mid-dom_sf"/>
</dbReference>
<dbReference type="AlphaFoldDB" id="A0A162IWH2"/>
<evidence type="ECO:0000256" key="2">
    <source>
        <dbReference type="ARBA" id="ARBA00009347"/>
    </source>
</evidence>
<keyword evidence="5" id="KW-0274">FAD</keyword>
<evidence type="ECO:0000313" key="13">
    <source>
        <dbReference type="EMBL" id="KZZ99402.1"/>
    </source>
</evidence>
<dbReference type="Pfam" id="PF04082">
    <property type="entry name" value="Fungal_trans"/>
    <property type="match status" value="1"/>
</dbReference>
<dbReference type="GO" id="GO:0016627">
    <property type="term" value="F:oxidoreductase activity, acting on the CH-CH group of donors"/>
    <property type="evidence" value="ECO:0007669"/>
    <property type="project" value="InterPro"/>
</dbReference>
<dbReference type="Gene3D" id="2.40.110.10">
    <property type="entry name" value="Butyryl-CoA Dehydrogenase, subunit A, domain 2"/>
    <property type="match status" value="1"/>
</dbReference>
<protein>
    <submittedName>
        <fullName evidence="13">Acyl-CoA dehydrogenase/oxidase</fullName>
    </submittedName>
</protein>
<dbReference type="InterPro" id="IPR036864">
    <property type="entry name" value="Zn2-C6_fun-type_DNA-bd_sf"/>
</dbReference>
<dbReference type="Pfam" id="PF02770">
    <property type="entry name" value="Acyl-CoA_dh_M"/>
    <property type="match status" value="1"/>
</dbReference>